<keyword evidence="1" id="KW-0560">Oxidoreductase</keyword>
<dbReference type="Gene3D" id="3.40.30.10">
    <property type="entry name" value="Glutaredoxin"/>
    <property type="match status" value="1"/>
</dbReference>
<dbReference type="GO" id="GO:0016491">
    <property type="term" value="F:oxidoreductase activity"/>
    <property type="evidence" value="ECO:0007669"/>
    <property type="project" value="UniProtKB-KW"/>
</dbReference>
<keyword evidence="2" id="KW-1185">Reference proteome</keyword>
<protein>
    <submittedName>
        <fullName evidence="1">Disulfide-bond oxidoreductase YghU</fullName>
        <ecNumber evidence="1">1.8.4.-</ecNumber>
    </submittedName>
</protein>
<accession>A0A3P5Y2A1</accession>
<sequence>MTTYHIPNQRTNLGLNTDTAGSRFEQWLPEGNKSYQLYSLDTPNGVKATIMLEELTALGILEADYGLISDCYF</sequence>
<dbReference type="AlphaFoldDB" id="A0A3P5Y2A1"/>
<proteinExistence type="predicted"/>
<organism evidence="1 2">
    <name type="scientific">Streptococcus canis</name>
    <dbReference type="NCBI Taxonomy" id="1329"/>
    <lineage>
        <taxon>Bacteria</taxon>
        <taxon>Bacillati</taxon>
        <taxon>Bacillota</taxon>
        <taxon>Bacilli</taxon>
        <taxon>Lactobacillales</taxon>
        <taxon>Streptococcaceae</taxon>
        <taxon>Streptococcus</taxon>
    </lineage>
</organism>
<dbReference type="Proteomes" id="UP000280759">
    <property type="component" value="Unassembled WGS sequence"/>
</dbReference>
<evidence type="ECO:0000313" key="2">
    <source>
        <dbReference type="Proteomes" id="UP000280759"/>
    </source>
</evidence>
<name>A0A3P5Y2A1_STRCB</name>
<dbReference type="EMBL" id="UXEP01000055">
    <property type="protein sequence ID" value="VDC43698.1"/>
    <property type="molecule type" value="Genomic_DNA"/>
</dbReference>
<gene>
    <name evidence="1" type="primary">yghU</name>
    <name evidence="1" type="ORF">FMV2238Y02_22110</name>
</gene>
<evidence type="ECO:0000313" key="1">
    <source>
        <dbReference type="EMBL" id="VDC43698.1"/>
    </source>
</evidence>
<reference evidence="1 2" key="1">
    <citation type="submission" date="2018-10" db="EMBL/GenBank/DDBJ databases">
        <authorList>
            <consortium name="Molecular Microbiology and Infection Unit (UMMI)"/>
            <person name="Machado M."/>
        </authorList>
    </citation>
    <scope>NUCLEOTIDE SEQUENCE [LARGE SCALE GENOMIC DNA]</scope>
    <source>
        <strain evidence="1">FMV2238.02</strain>
    </source>
</reference>
<dbReference type="EC" id="1.8.4.-" evidence="1"/>